<sequence>MEVEEETPYGKLNEKGKLNLPTEIVDREMYHYACDYLNKKGFKQYEISNFAKEGYECMHNLNFWHYQDYVGLGAGAYSRVENTKSHNPEDIQKYINGEWDIEKEDIKKEDERIERIMLGLRLNEGIKYDGKLFQKKYMIKVGENMILNINGKDMYNQVVEKII</sequence>
<dbReference type="PANTHER" id="PTHR13932:SF5">
    <property type="entry name" value="RADICAL S-ADENOSYL METHIONINE DOMAIN-CONTAINING PROTEIN 1, MITOCHONDRIAL"/>
    <property type="match status" value="1"/>
</dbReference>
<organism evidence="1 2">
    <name type="scientific">candidate division WS6 bacterium GW2011_GWC1_36_11</name>
    <dbReference type="NCBI Taxonomy" id="1619090"/>
    <lineage>
        <taxon>Bacteria</taxon>
        <taxon>Candidatus Dojkabacteria</taxon>
    </lineage>
</organism>
<dbReference type="PANTHER" id="PTHR13932">
    <property type="entry name" value="COPROPORPHYRINIGEN III OXIDASE"/>
    <property type="match status" value="1"/>
</dbReference>
<evidence type="ECO:0000313" key="1">
    <source>
        <dbReference type="EMBL" id="KKP92554.1"/>
    </source>
</evidence>
<dbReference type="Proteomes" id="UP000034140">
    <property type="component" value="Unassembled WGS sequence"/>
</dbReference>
<dbReference type="PATRIC" id="fig|1619090.3.peg.287"/>
<proteinExistence type="predicted"/>
<gene>
    <name evidence="1" type="ORF">UR96_C0010G0022</name>
</gene>
<accession>A0A0G0DE42</accession>
<dbReference type="EMBL" id="LBRE01000010">
    <property type="protein sequence ID" value="KKP92554.1"/>
    <property type="molecule type" value="Genomic_DNA"/>
</dbReference>
<dbReference type="GO" id="GO:0005737">
    <property type="term" value="C:cytoplasm"/>
    <property type="evidence" value="ECO:0007669"/>
    <property type="project" value="TreeGrafter"/>
</dbReference>
<protein>
    <submittedName>
        <fullName evidence="1">Oxygen-independent coproporphyrinogen III oxidase</fullName>
    </submittedName>
</protein>
<dbReference type="AlphaFoldDB" id="A0A0G0DE42"/>
<name>A0A0G0DE42_9BACT</name>
<dbReference type="InterPro" id="IPR034505">
    <property type="entry name" value="Coproporphyrinogen-III_oxidase"/>
</dbReference>
<dbReference type="GO" id="GO:0006779">
    <property type="term" value="P:porphyrin-containing compound biosynthetic process"/>
    <property type="evidence" value="ECO:0007669"/>
    <property type="project" value="TreeGrafter"/>
</dbReference>
<evidence type="ECO:0000313" key="2">
    <source>
        <dbReference type="Proteomes" id="UP000034140"/>
    </source>
</evidence>
<reference evidence="1 2" key="1">
    <citation type="journal article" date="2015" name="Nature">
        <title>rRNA introns, odd ribosomes, and small enigmatic genomes across a large radiation of phyla.</title>
        <authorList>
            <person name="Brown C.T."/>
            <person name="Hug L.A."/>
            <person name="Thomas B.C."/>
            <person name="Sharon I."/>
            <person name="Castelle C.J."/>
            <person name="Singh A."/>
            <person name="Wilkins M.J."/>
            <person name="Williams K.H."/>
            <person name="Banfield J.F."/>
        </authorList>
    </citation>
    <scope>NUCLEOTIDE SEQUENCE [LARGE SCALE GENOMIC DNA]</scope>
</reference>
<dbReference type="InterPro" id="IPR058240">
    <property type="entry name" value="rSAM_sf"/>
</dbReference>
<dbReference type="GO" id="GO:0051539">
    <property type="term" value="F:4 iron, 4 sulfur cluster binding"/>
    <property type="evidence" value="ECO:0007669"/>
    <property type="project" value="TreeGrafter"/>
</dbReference>
<comment type="caution">
    <text evidence="1">The sequence shown here is derived from an EMBL/GenBank/DDBJ whole genome shotgun (WGS) entry which is preliminary data.</text>
</comment>
<dbReference type="SUPFAM" id="SSF102114">
    <property type="entry name" value="Radical SAM enzymes"/>
    <property type="match status" value="1"/>
</dbReference>